<dbReference type="Proteomes" id="UP000198510">
    <property type="component" value="Unassembled WGS sequence"/>
</dbReference>
<dbReference type="RefSeq" id="WP_089687759.1">
    <property type="nucleotide sequence ID" value="NZ_FNFO01000014.1"/>
</dbReference>
<evidence type="ECO:0000313" key="2">
    <source>
        <dbReference type="Proteomes" id="UP000198510"/>
    </source>
</evidence>
<evidence type="ECO:0000313" key="1">
    <source>
        <dbReference type="EMBL" id="SDM46411.1"/>
    </source>
</evidence>
<protein>
    <submittedName>
        <fullName evidence="1">Uncharacterized protein</fullName>
    </submittedName>
</protein>
<gene>
    <name evidence="1" type="ORF">SAMN05421823_1142</name>
</gene>
<name>A0A1G9TF88_9BACT</name>
<dbReference type="AlphaFoldDB" id="A0A1G9TF88"/>
<proteinExistence type="predicted"/>
<accession>A0A1G9TF88</accession>
<keyword evidence="2" id="KW-1185">Reference proteome</keyword>
<organism evidence="1 2">
    <name type="scientific">Catalinimonas alkaloidigena</name>
    <dbReference type="NCBI Taxonomy" id="1075417"/>
    <lineage>
        <taxon>Bacteria</taxon>
        <taxon>Pseudomonadati</taxon>
        <taxon>Bacteroidota</taxon>
        <taxon>Cytophagia</taxon>
        <taxon>Cytophagales</taxon>
        <taxon>Catalimonadaceae</taxon>
        <taxon>Catalinimonas</taxon>
    </lineage>
</organism>
<dbReference type="EMBL" id="FNFO01000014">
    <property type="protein sequence ID" value="SDM46411.1"/>
    <property type="molecule type" value="Genomic_DNA"/>
</dbReference>
<dbReference type="OrthoDB" id="975566at2"/>
<sequence length="424" mass="47497">MCLKIKSLFLVPGFVLLSCGDDTPNELPEPVATSLITIAATEHFSGDNLEHWVVVSDKKGEVLASAELTNDTTLTTTQSVEGWVNITLVAANQAFDQYQLTTYTQVPVDQTWRIPDPTRVGYEGLTSKEATIKIEDAPQFSGRNFFNWSMSNAHGLVDTGGRSGGGKVDVNVRVHEQAPQDMLLVLHDGTFTPRYKWFAHDLFTGNNPVLDFEQDFAPIDQVVELSFDQVQHMYMELTAFQEETLSSYQGLDGYVLAQILLQEPESPSLFKVGYVEGFDLYRTYWSATLADKNYVYEKFGGPPPSLSIELFQGDFSVMNSAYATFQFTATEEFDVLVGAWSNDQDVTRWSIHYPRDNAENLVLQTLPAAFGTRYPTLTLSGLSYKGCVGKNLLDRDGYPAFLDYVHHNEKKNQLMELYSVSNLP</sequence>
<reference evidence="1 2" key="1">
    <citation type="submission" date="2016-10" db="EMBL/GenBank/DDBJ databases">
        <authorList>
            <person name="de Groot N.N."/>
        </authorList>
    </citation>
    <scope>NUCLEOTIDE SEQUENCE [LARGE SCALE GENOMIC DNA]</scope>
    <source>
        <strain evidence="1 2">DSM 25186</strain>
    </source>
</reference>
<dbReference type="PROSITE" id="PS51257">
    <property type="entry name" value="PROKAR_LIPOPROTEIN"/>
    <property type="match status" value="1"/>
</dbReference>